<dbReference type="RefSeq" id="WP_379321653.1">
    <property type="nucleotide sequence ID" value="NZ_JBHTLM010000026.1"/>
</dbReference>
<dbReference type="EMBL" id="JBHTLM010000026">
    <property type="protein sequence ID" value="MFD1179227.1"/>
    <property type="molecule type" value="Genomic_DNA"/>
</dbReference>
<proteinExistence type="predicted"/>
<dbReference type="NCBIfam" id="TIGR01637">
    <property type="entry name" value="phage_arpU"/>
    <property type="match status" value="1"/>
</dbReference>
<gene>
    <name evidence="1" type="ORF">ACFQ3W_23440</name>
</gene>
<evidence type="ECO:0000313" key="1">
    <source>
        <dbReference type="EMBL" id="MFD1179227.1"/>
    </source>
</evidence>
<sequence length="154" mass="18338">MRAEAKDVYQLALMEINREETRRRTEKELETARVYNKVGFVRKEIKNTPNYEPREHQGTNAISKPCEDVAVWNVDNEVRLKQAHERVQTGLRALKRVERQIIEMRYLEDEDVTDFQVYMELHLSERSYYRRKSGALYKMAFAMGLEVYITDETA</sequence>
<dbReference type="InterPro" id="IPR006524">
    <property type="entry name" value="ArpU-like"/>
</dbReference>
<comment type="caution">
    <text evidence="1">The sequence shown here is derived from an EMBL/GenBank/DDBJ whole genome shotgun (WGS) entry which is preliminary data.</text>
</comment>
<reference evidence="2" key="1">
    <citation type="journal article" date="2019" name="Int. J. Syst. Evol. Microbiol.">
        <title>The Global Catalogue of Microorganisms (GCM) 10K type strain sequencing project: providing services to taxonomists for standard genome sequencing and annotation.</title>
        <authorList>
            <consortium name="The Broad Institute Genomics Platform"/>
            <consortium name="The Broad Institute Genome Sequencing Center for Infectious Disease"/>
            <person name="Wu L."/>
            <person name="Ma J."/>
        </authorList>
    </citation>
    <scope>NUCLEOTIDE SEQUENCE [LARGE SCALE GENOMIC DNA]</scope>
    <source>
        <strain evidence="2">CCUG 59189</strain>
    </source>
</reference>
<evidence type="ECO:0000313" key="2">
    <source>
        <dbReference type="Proteomes" id="UP001597262"/>
    </source>
</evidence>
<dbReference type="Proteomes" id="UP001597262">
    <property type="component" value="Unassembled WGS sequence"/>
</dbReference>
<protein>
    <submittedName>
        <fullName evidence="1">ArpU family phage packaging/lysis transcriptional regulator</fullName>
    </submittedName>
</protein>
<organism evidence="1 2">
    <name type="scientific">Paenibacillus puldeungensis</name>
    <dbReference type="NCBI Taxonomy" id="696536"/>
    <lineage>
        <taxon>Bacteria</taxon>
        <taxon>Bacillati</taxon>
        <taxon>Bacillota</taxon>
        <taxon>Bacilli</taxon>
        <taxon>Bacillales</taxon>
        <taxon>Paenibacillaceae</taxon>
        <taxon>Paenibacillus</taxon>
    </lineage>
</organism>
<keyword evidence="2" id="KW-1185">Reference proteome</keyword>
<name>A0ABW3S355_9BACL</name>
<accession>A0ABW3S355</accession>